<sequence length="614" mass="71990">MEKKEAITFLFNIAKEIKRSFESPVILVTSKDYADDIYRSLLDMRQVLIHSLPPIKLAEMVNKFHFQWLQAVKEIEDFRKRIKETPRQVILNAIDYTIQCMNNRYEYFNSFVHTLRASMPAEDRIIMQADLEIMSDMRDTVSSVLQDKKHCFQIEVDQYDYVVKLNYEVDELLNWLDRINDSLAIQFCKVINLHVPQLPSDLTKTLKEIIDEVAGSEIPEAPEIAEQIELKGNKLRSIIRFDAGHELEVSKVVEKIKILQDRINRLQEKKSSAVLALQHKMIYLEERLQSLENLKMSLNALKMESSREIEEEEVLESAEVQIFNHNLPPKDRCRLVERLVKLWDNALSSDVTGKSTISILSVVDVSEVFTDDIGKFTVDRHGRKIYSRSDGDFQLNEKNELVEVNDDDHIYFYDNCGRYYLDHKRRRIYKAHANASEYELYPTGHLLKVMEVRDGIEYRYDFRGRYYVNEQGQRIYLNPETNEKYELDGFGNLVRMHSTEMFYEPCPPEPMVVSECKYLQETVGGALKICLANVLLRQPADPIACLADNLEKYRQNIEDRQKRRDEELKMQAEREYYVPESVHGLQSYAGEDEGIYTSYDSNFDTYQTMTIPED</sequence>
<dbReference type="EMBL" id="JBEDNZ010000005">
    <property type="protein sequence ID" value="KAL0842197.1"/>
    <property type="molecule type" value="Genomic_DNA"/>
</dbReference>
<dbReference type="Proteomes" id="UP001549921">
    <property type="component" value="Unassembled WGS sequence"/>
</dbReference>
<dbReference type="Proteomes" id="UP001549920">
    <property type="component" value="Unassembled WGS sequence"/>
</dbReference>
<comment type="caution">
    <text evidence="2">The sequence shown here is derived from an EMBL/GenBank/DDBJ whole genome shotgun (WGS) entry which is preliminary data.</text>
</comment>
<reference evidence="4 5" key="1">
    <citation type="submission" date="2024-06" db="EMBL/GenBank/DDBJ databases">
        <title>A chromosome-level genome assembly of beet webworm, Loxostege sticticalis.</title>
        <authorList>
            <person name="Zhang Y."/>
        </authorList>
    </citation>
    <scope>NUCLEOTIDE SEQUENCE [LARGE SCALE GENOMIC DNA]</scope>
    <source>
        <strain evidence="3">AQ026</strain>
        <strain evidence="2">AQ028</strain>
        <tissue evidence="2">Male pupae</tissue>
        <tissue evidence="3">Whole body</tissue>
    </source>
</reference>
<keyword evidence="4" id="KW-1185">Reference proteome</keyword>
<accession>A0ABD0TGJ9</accession>
<keyword evidence="1" id="KW-0175">Coiled coil</keyword>
<dbReference type="EMBL" id="JBEUOH010000005">
    <property type="protein sequence ID" value="KAL0894013.1"/>
    <property type="molecule type" value="Genomic_DNA"/>
</dbReference>
<protein>
    <submittedName>
        <fullName evidence="2">Uncharacterized protein</fullName>
    </submittedName>
</protein>
<evidence type="ECO:0000313" key="2">
    <source>
        <dbReference type="EMBL" id="KAL0842197.1"/>
    </source>
</evidence>
<evidence type="ECO:0000313" key="4">
    <source>
        <dbReference type="Proteomes" id="UP001549920"/>
    </source>
</evidence>
<dbReference type="AlphaFoldDB" id="A0ABD0TGJ9"/>
<feature type="coiled-coil region" evidence="1">
    <location>
        <begin position="543"/>
        <end position="570"/>
    </location>
</feature>
<feature type="coiled-coil region" evidence="1">
    <location>
        <begin position="249"/>
        <end position="311"/>
    </location>
</feature>
<proteinExistence type="predicted"/>
<evidence type="ECO:0000256" key="1">
    <source>
        <dbReference type="SAM" id="Coils"/>
    </source>
</evidence>
<evidence type="ECO:0000313" key="3">
    <source>
        <dbReference type="EMBL" id="KAL0894013.1"/>
    </source>
</evidence>
<organism evidence="2 5">
    <name type="scientific">Loxostege sticticalis</name>
    <name type="common">Beet webworm moth</name>
    <dbReference type="NCBI Taxonomy" id="481309"/>
    <lineage>
        <taxon>Eukaryota</taxon>
        <taxon>Metazoa</taxon>
        <taxon>Ecdysozoa</taxon>
        <taxon>Arthropoda</taxon>
        <taxon>Hexapoda</taxon>
        <taxon>Insecta</taxon>
        <taxon>Pterygota</taxon>
        <taxon>Neoptera</taxon>
        <taxon>Endopterygota</taxon>
        <taxon>Lepidoptera</taxon>
        <taxon>Glossata</taxon>
        <taxon>Ditrysia</taxon>
        <taxon>Pyraloidea</taxon>
        <taxon>Crambidae</taxon>
        <taxon>Pyraustinae</taxon>
        <taxon>Loxostege</taxon>
    </lineage>
</organism>
<evidence type="ECO:0000313" key="5">
    <source>
        <dbReference type="Proteomes" id="UP001549921"/>
    </source>
</evidence>
<gene>
    <name evidence="3" type="ORF">ABMA27_014079</name>
    <name evidence="2" type="ORF">ABMA28_014358</name>
</gene>
<dbReference type="CDD" id="cd22966">
    <property type="entry name" value="DD_DYDC-like"/>
    <property type="match status" value="1"/>
</dbReference>
<name>A0ABD0TGJ9_LOXSC</name>
<dbReference type="InterPro" id="IPR049630">
    <property type="entry name" value="DYDC-like_DD"/>
</dbReference>